<proteinExistence type="predicted"/>
<evidence type="ECO:0000313" key="2">
    <source>
        <dbReference type="EMBL" id="KKN93248.1"/>
    </source>
</evidence>
<keyword evidence="1" id="KW-0812">Transmembrane</keyword>
<accession>A0A0F9XM81</accession>
<gene>
    <name evidence="2" type="ORF">LCGC14_0201130</name>
</gene>
<feature type="transmembrane region" description="Helical" evidence="1">
    <location>
        <begin position="6"/>
        <end position="28"/>
    </location>
</feature>
<name>A0A0F9XM81_9ZZZZ</name>
<feature type="transmembrane region" description="Helical" evidence="1">
    <location>
        <begin position="104"/>
        <end position="130"/>
    </location>
</feature>
<protein>
    <submittedName>
        <fullName evidence="2">Uncharacterized protein</fullName>
    </submittedName>
</protein>
<dbReference type="EMBL" id="LAZR01000088">
    <property type="protein sequence ID" value="KKN93248.1"/>
    <property type="molecule type" value="Genomic_DNA"/>
</dbReference>
<comment type="caution">
    <text evidence="2">The sequence shown here is derived from an EMBL/GenBank/DDBJ whole genome shotgun (WGS) entry which is preliminary data.</text>
</comment>
<dbReference type="AlphaFoldDB" id="A0A0F9XM81"/>
<feature type="transmembrane region" description="Helical" evidence="1">
    <location>
        <begin position="68"/>
        <end position="83"/>
    </location>
</feature>
<reference evidence="2" key="1">
    <citation type="journal article" date="2015" name="Nature">
        <title>Complex archaea that bridge the gap between prokaryotes and eukaryotes.</title>
        <authorList>
            <person name="Spang A."/>
            <person name="Saw J.H."/>
            <person name="Jorgensen S.L."/>
            <person name="Zaremba-Niedzwiedzka K."/>
            <person name="Martijn J."/>
            <person name="Lind A.E."/>
            <person name="van Eijk R."/>
            <person name="Schleper C."/>
            <person name="Guy L."/>
            <person name="Ettema T.J."/>
        </authorList>
    </citation>
    <scope>NUCLEOTIDE SEQUENCE</scope>
</reference>
<organism evidence="2">
    <name type="scientific">marine sediment metagenome</name>
    <dbReference type="NCBI Taxonomy" id="412755"/>
    <lineage>
        <taxon>unclassified sequences</taxon>
        <taxon>metagenomes</taxon>
        <taxon>ecological metagenomes</taxon>
    </lineage>
</organism>
<evidence type="ECO:0000256" key="1">
    <source>
        <dbReference type="SAM" id="Phobius"/>
    </source>
</evidence>
<sequence length="138" mass="15245">MSTQAVYSPTQAALGTFLGGPLAGLYYLKHNFRVLNRNEQEQQTVRYGGMFMVALLAVLPFIPEQVPGLPFAIAFVVVARMLVEKYQFSKQDIIDAPELDFQSNWLVMGVSIVSMLIFLAVSFAVIWGLATAGILNLE</sequence>
<keyword evidence="1" id="KW-0472">Membrane</keyword>
<feature type="transmembrane region" description="Helical" evidence="1">
    <location>
        <begin position="44"/>
        <end position="62"/>
    </location>
</feature>
<keyword evidence="1" id="KW-1133">Transmembrane helix</keyword>